<dbReference type="Gene3D" id="3.40.50.920">
    <property type="match status" value="1"/>
</dbReference>
<dbReference type="SUPFAM" id="SSF52518">
    <property type="entry name" value="Thiamin diphosphate-binding fold (THDP-binding)"/>
    <property type="match status" value="1"/>
</dbReference>
<dbReference type="Pfam" id="PF01855">
    <property type="entry name" value="POR_N"/>
    <property type="match status" value="1"/>
</dbReference>
<dbReference type="InterPro" id="IPR019752">
    <property type="entry name" value="Pyrv/ketoisovalerate_OxRed_cat"/>
</dbReference>
<dbReference type="Gene3D" id="3.40.920.10">
    <property type="entry name" value="Pyruvate-ferredoxin oxidoreductase, PFOR, domain III"/>
    <property type="match status" value="1"/>
</dbReference>
<feature type="domain" description="CBS" evidence="3">
    <location>
        <begin position="25"/>
        <end position="80"/>
    </location>
</feature>
<dbReference type="InterPro" id="IPR046342">
    <property type="entry name" value="CBS_dom_sf"/>
</dbReference>
<keyword evidence="5" id="KW-1185">Reference proteome</keyword>
<dbReference type="Proteomes" id="UP001174909">
    <property type="component" value="Unassembled WGS sequence"/>
</dbReference>
<dbReference type="FunFam" id="3.40.50.970:FF:000022">
    <property type="entry name" value="2-oxoglutarate ferredoxin oxidoreductase alpha subunit"/>
    <property type="match status" value="1"/>
</dbReference>
<dbReference type="InterPro" id="IPR022367">
    <property type="entry name" value="2-oxoacid/accept_OxRdtase_asu"/>
</dbReference>
<accession>A0AA35SDX1</accession>
<dbReference type="GO" id="GO:0006979">
    <property type="term" value="P:response to oxidative stress"/>
    <property type="evidence" value="ECO:0007669"/>
    <property type="project" value="TreeGrafter"/>
</dbReference>
<dbReference type="InterPro" id="IPR000644">
    <property type="entry name" value="CBS_dom"/>
</dbReference>
<dbReference type="SMART" id="SM00116">
    <property type="entry name" value="CBS"/>
    <property type="match status" value="2"/>
</dbReference>
<dbReference type="SUPFAM" id="SSF53323">
    <property type="entry name" value="Pyruvate-ferredoxin oxidoreductase, PFOR, domain III"/>
    <property type="match status" value="1"/>
</dbReference>
<evidence type="ECO:0000259" key="3">
    <source>
        <dbReference type="PROSITE" id="PS51371"/>
    </source>
</evidence>
<feature type="domain" description="CBS" evidence="3">
    <location>
        <begin position="90"/>
        <end position="149"/>
    </location>
</feature>
<comment type="caution">
    <text evidence="4">The sequence shown here is derived from an EMBL/GenBank/DDBJ whole genome shotgun (WGS) entry which is preliminary data.</text>
</comment>
<evidence type="ECO:0000313" key="5">
    <source>
        <dbReference type="Proteomes" id="UP001174909"/>
    </source>
</evidence>
<name>A0AA35SDX1_GEOBA</name>
<dbReference type="PROSITE" id="PS51371">
    <property type="entry name" value="CBS"/>
    <property type="match status" value="2"/>
</dbReference>
<evidence type="ECO:0000313" key="4">
    <source>
        <dbReference type="EMBL" id="CAI8027352.1"/>
    </source>
</evidence>
<evidence type="ECO:0000256" key="2">
    <source>
        <dbReference type="PROSITE-ProRule" id="PRU00703"/>
    </source>
</evidence>
<dbReference type="GO" id="GO:0016903">
    <property type="term" value="F:oxidoreductase activity, acting on the aldehyde or oxo group of donors"/>
    <property type="evidence" value="ECO:0007669"/>
    <property type="project" value="InterPro"/>
</dbReference>
<dbReference type="Pfam" id="PF00571">
    <property type="entry name" value="CBS"/>
    <property type="match status" value="2"/>
</dbReference>
<dbReference type="SUPFAM" id="SSF52922">
    <property type="entry name" value="TK C-terminal domain-like"/>
    <property type="match status" value="1"/>
</dbReference>
<sequence>MAENAGFEAMSVELTLRQTKIRHLQLKEMVCVAPDTSLGETIATMQRQRNGCALVVVESSLMGIFTERDLIRKVARCSQVGLDRPIRDFMTPEVAVLSPDNSLLEAVLLMNQGGYRHIPLVDSADRVSIVEVENATIRFAGDSGDGMQLTGTQFTNTSAVFGNDISTLPDFPAEIRAPAGSLPGVSGFQINFSSRDIRTPGDQPNVLVAMNPAALKVHLSDLEPGGIVIANSNSFLPLNLKKAGYKSNPLEDGSLSGYRLIAVPLTELNGKALQELNLPRRDADRCKNFFALGITYWLYDRPLETTLSWIEGKFKMKPQILAANTLALRSGYNYADTTELFTNHYRVRTAKLAPGKYRNITGNEATAFGFIAASKKSGLPLFYASYPITPASDILHELSRHKNFGVRTFQAEDEISAVGAAIGASFSGHLGLTGTSGPGVALKSEAIGLAVMTELPLVIANIQRGGPSTGLPTKTEQADLLQALFGRNGECPVAVVAPATPSGCFTMAFEAFRLATLFMTPVFFLSDGYLANGSEPWKIPLVADLPDIDVRFRTEAEGFQPYLRDKKTLSRPWAIPGTPGLEHRIGGLEKQDVTGNVSYNPDNHDFMVRLRAEKIARIADVIPGAEVFGKPEGKVLVVGWGSTYGAITSAVEGMQEQGHSVSSVHLQYLNPLPRNLGEVLSRFDKVLVPELNLGQLLMILRSRYLVDAVGFNQVRGLPFKISELRQKIGEML</sequence>
<organism evidence="4 5">
    <name type="scientific">Geodia barretti</name>
    <name type="common">Barrett's horny sponge</name>
    <dbReference type="NCBI Taxonomy" id="519541"/>
    <lineage>
        <taxon>Eukaryota</taxon>
        <taxon>Metazoa</taxon>
        <taxon>Porifera</taxon>
        <taxon>Demospongiae</taxon>
        <taxon>Heteroscleromorpha</taxon>
        <taxon>Tetractinellida</taxon>
        <taxon>Astrophorina</taxon>
        <taxon>Geodiidae</taxon>
        <taxon>Geodia</taxon>
    </lineage>
</organism>
<dbReference type="PANTHER" id="PTHR32154:SF20">
    <property type="entry name" value="2-OXOGLUTARATE OXIDOREDUCTASE SUBUNIT KORA"/>
    <property type="match status" value="1"/>
</dbReference>
<dbReference type="AlphaFoldDB" id="A0AA35SDX1"/>
<dbReference type="InterPro" id="IPR009014">
    <property type="entry name" value="Transketo_C/PFOR_II"/>
</dbReference>
<evidence type="ECO:0000256" key="1">
    <source>
        <dbReference type="ARBA" id="ARBA00023002"/>
    </source>
</evidence>
<keyword evidence="2" id="KW-0129">CBS domain</keyword>
<dbReference type="InterPro" id="IPR002869">
    <property type="entry name" value="Pyrv_flavodox_OxRed_cen"/>
</dbReference>
<dbReference type="EMBL" id="CASHTH010002274">
    <property type="protein sequence ID" value="CAI8027352.1"/>
    <property type="molecule type" value="Genomic_DNA"/>
</dbReference>
<dbReference type="InterPro" id="IPR050722">
    <property type="entry name" value="Pyruvate:ferred/Flavod_OxRd"/>
</dbReference>
<dbReference type="InterPro" id="IPR029061">
    <property type="entry name" value="THDP-binding"/>
</dbReference>
<proteinExistence type="predicted"/>
<dbReference type="SUPFAM" id="SSF54631">
    <property type="entry name" value="CBS-domain pair"/>
    <property type="match status" value="1"/>
</dbReference>
<dbReference type="NCBIfam" id="TIGR03710">
    <property type="entry name" value="OAFO_sf"/>
    <property type="match status" value="1"/>
</dbReference>
<dbReference type="CDD" id="cd07034">
    <property type="entry name" value="TPP_PYR_PFOR_IOR-alpha_like"/>
    <property type="match status" value="1"/>
</dbReference>
<dbReference type="Gene3D" id="3.10.580.10">
    <property type="entry name" value="CBS-domain"/>
    <property type="match status" value="1"/>
</dbReference>
<protein>
    <submittedName>
        <fullName evidence="4">2-oxoglutarate oxidoreductase subunit KorA</fullName>
    </submittedName>
</protein>
<dbReference type="Gene3D" id="3.40.50.970">
    <property type="match status" value="1"/>
</dbReference>
<reference evidence="4" key="1">
    <citation type="submission" date="2023-03" db="EMBL/GenBank/DDBJ databases">
        <authorList>
            <person name="Steffen K."/>
            <person name="Cardenas P."/>
        </authorList>
    </citation>
    <scope>NUCLEOTIDE SEQUENCE</scope>
</reference>
<dbReference type="PANTHER" id="PTHR32154">
    <property type="entry name" value="PYRUVATE-FLAVODOXIN OXIDOREDUCTASE-RELATED"/>
    <property type="match status" value="1"/>
</dbReference>
<keyword evidence="1" id="KW-0560">Oxidoreductase</keyword>
<dbReference type="InterPro" id="IPR002880">
    <property type="entry name" value="Pyrv_Fd/Flavodoxin_OxRdtase_N"/>
</dbReference>
<gene>
    <name evidence="4" type="ORF">GBAR_LOCUS15649</name>
</gene>
<dbReference type="Pfam" id="PF01558">
    <property type="entry name" value="POR"/>
    <property type="match status" value="1"/>
</dbReference>